<evidence type="ECO:0000313" key="2">
    <source>
        <dbReference type="Proteomes" id="UP000732105"/>
    </source>
</evidence>
<gene>
    <name evidence="1" type="ORF">ELS83_19715</name>
</gene>
<dbReference type="Proteomes" id="UP000732105">
    <property type="component" value="Unassembled WGS sequence"/>
</dbReference>
<accession>A0ABX1X0Y7</accession>
<keyword evidence="2" id="KW-1185">Reference proteome</keyword>
<sequence length="139" mass="15849">MFMKKNHIGLLIVMGFSIVIWLCLKDDSVDQVFAPPTEVDFTKTEVDMGNIQKGKIKEVCFQLKNTGNFPLLIRYVETSCSCINSKWTNHPVMPGKFSEIKISYEAKNIGRFFKTITVFCNTNTGFVELRIKGSVKTLR</sequence>
<dbReference type="InterPro" id="IPR013783">
    <property type="entry name" value="Ig-like_fold"/>
</dbReference>
<dbReference type="RefSeq" id="WP_171597293.1">
    <property type="nucleotide sequence ID" value="NZ_RZNH01000049.1"/>
</dbReference>
<dbReference type="PANTHER" id="PTHR37833:SF1">
    <property type="entry name" value="SIGNAL PEPTIDE PROTEIN"/>
    <property type="match status" value="1"/>
</dbReference>
<dbReference type="Pfam" id="PF07610">
    <property type="entry name" value="DUF1573"/>
    <property type="match status" value="1"/>
</dbReference>
<dbReference type="PANTHER" id="PTHR37833">
    <property type="entry name" value="LIPOPROTEIN-RELATED"/>
    <property type="match status" value="1"/>
</dbReference>
<organism evidence="1 2">
    <name type="scientific">Marinifilum caeruleilacunae</name>
    <dbReference type="NCBI Taxonomy" id="2499076"/>
    <lineage>
        <taxon>Bacteria</taxon>
        <taxon>Pseudomonadati</taxon>
        <taxon>Bacteroidota</taxon>
        <taxon>Bacteroidia</taxon>
        <taxon>Marinilabiliales</taxon>
        <taxon>Marinifilaceae</taxon>
    </lineage>
</organism>
<dbReference type="Gene3D" id="2.60.40.10">
    <property type="entry name" value="Immunoglobulins"/>
    <property type="match status" value="1"/>
</dbReference>
<dbReference type="InterPro" id="IPR011467">
    <property type="entry name" value="DUF1573"/>
</dbReference>
<dbReference type="EMBL" id="RZNH01000049">
    <property type="protein sequence ID" value="NOU62032.1"/>
    <property type="molecule type" value="Genomic_DNA"/>
</dbReference>
<reference evidence="1 2" key="1">
    <citation type="submission" date="2018-12" db="EMBL/GenBank/DDBJ databases">
        <title>Marinifilum JC070 sp. nov., a marine bacterium isolated from Yongle Blue Hole in the South China Sea.</title>
        <authorList>
            <person name="Fu T."/>
        </authorList>
    </citation>
    <scope>NUCLEOTIDE SEQUENCE [LARGE SCALE GENOMIC DNA]</scope>
    <source>
        <strain evidence="1 2">JC070</strain>
    </source>
</reference>
<proteinExistence type="predicted"/>
<comment type="caution">
    <text evidence="1">The sequence shown here is derived from an EMBL/GenBank/DDBJ whole genome shotgun (WGS) entry which is preliminary data.</text>
</comment>
<evidence type="ECO:0000313" key="1">
    <source>
        <dbReference type="EMBL" id="NOU62032.1"/>
    </source>
</evidence>
<name>A0ABX1X0Y7_9BACT</name>
<protein>
    <submittedName>
        <fullName evidence="1">DUF1573 domain-containing protein</fullName>
    </submittedName>
</protein>